<dbReference type="GO" id="GO:0003677">
    <property type="term" value="F:DNA binding"/>
    <property type="evidence" value="ECO:0007669"/>
    <property type="project" value="UniProtKB-KW"/>
</dbReference>
<evidence type="ECO:0000313" key="11">
    <source>
        <dbReference type="EMBL" id="KKM89378.1"/>
    </source>
</evidence>
<dbReference type="InterPro" id="IPR002052">
    <property type="entry name" value="DNA_methylase_N6_adenine_CS"/>
</dbReference>
<dbReference type="SUPFAM" id="SSF53335">
    <property type="entry name" value="S-adenosyl-L-methionine-dependent methyltransferases"/>
    <property type="match status" value="1"/>
</dbReference>
<evidence type="ECO:0000259" key="10">
    <source>
        <dbReference type="Pfam" id="PF20473"/>
    </source>
</evidence>
<evidence type="ECO:0000256" key="2">
    <source>
        <dbReference type="ARBA" id="ARBA00022603"/>
    </source>
</evidence>
<dbReference type="Pfam" id="PF07669">
    <property type="entry name" value="Eco57I"/>
    <property type="match status" value="1"/>
</dbReference>
<organism evidence="11">
    <name type="scientific">marine sediment metagenome</name>
    <dbReference type="NCBI Taxonomy" id="412755"/>
    <lineage>
        <taxon>unclassified sequences</taxon>
        <taxon>metagenomes</taxon>
        <taxon>ecological metagenomes</taxon>
    </lineage>
</organism>
<dbReference type="EC" id="2.1.1.72" evidence="1"/>
<feature type="domain" description="Type II methyltransferase M.TaqI-like" evidence="8">
    <location>
        <begin position="794"/>
        <end position="924"/>
    </location>
</feature>
<dbReference type="PANTHER" id="PTHR33841:SF1">
    <property type="entry name" value="DNA METHYLTRANSFERASE A"/>
    <property type="match status" value="1"/>
</dbReference>
<feature type="domain" description="TaqI-like C-terminal specificity" evidence="9">
    <location>
        <begin position="1053"/>
        <end position="1215"/>
    </location>
</feature>
<sequence>MAQDLNTFYKIYLKYLSIFKSKIKAQYIDKLFSDDIEKRIELKSKHTISGGEPEQLTEDIIREMLRECEINPLEISRSIRIKGKDYSKLLTKIENTKKKTLATKIRKPDFLLESSDPDTHNMLFEIEHLNKPLDKTGDGEGLEQAMNWFNIDRGLINECDAIVTNFIDWWRIKYNFEKRDFDIRQFEPQVMLEIIKNMKLGRGRKYIPEEQEQDKREITTQFYNKFQDRLKKLLGTPSKMEIDIKIMNFEKPLEMPQKEFESLQINYYRKVFTRLLFIKIIVSWKRLRVDPISGGVLEVSKRYWPFELKNLFFEVFNKKKEKRSKDIMKIFKDLPYLNGGLFRPNGIEIDNVGNLTDVYLNAEAIEDIWNFFKGFKFVQKTLGKDYRTPHSSNTIRPEILGYILERTIGDERKKTGTYYTPEEITYYISKNTIVPFVVQKINAKFPEMLPIKMYEDIENLANKQEVYFYILTELLPDIKICDPACGSGAFLEKAANILMYLYDKAYIGCGRLFKYQLKKGDTPDSQMPFPDKLSLKKHILQNNLYGVDININAIEICELRLWLWALKLPESISETTKYFDLPALPNIEYNIRVGNSLIGHYKTERLSELGTSKFHRIDEKYLSKEGSTIIDILNKKQDLISCYYQKDENIEESKKKQIREEINSIVSRIKDLLNDLLLRDFQNQKIVVPVEPIIAKDYVTKQNYKKSLHDSIRKINIENEVIYFKINFRVPLEKKIEEVQEVKGLNCSTNKLKQITSIYSTSAIDFKYYSEYGEHTLSKFILRLVRDWNEVDNIEFRKLMSKKDINLINPFHWVMEFFEIFNNQSVQNKGFDIIIGNPPFIRIEKIEKLEKNLYKNIYQLAEKRFDLFILFYELCKSLLKDTGFLCLVSSNKFIKSQTAENMRKFIKSNFSIREILNFNNYNAFPGVAIKTLLLFLVKTKKQVTFPYISINDDHFKLTSSIMHLIENHKTTEKMLDSFSIYQIEGANLGPINWEFSPKFVQNLVEKIESNDIIKLEDLIQSNRQGVVTSANKVFIVGKDVIEAYQIEPEFVYKIVKGKEIRRWRKISWNDKYLIYPYLYDAETKTRKKIKLSESKTKNITKYLLEKKVQLKDRYCVKSGNKKWFELHDPVSPSYFLSKKIMFPDISLEPSFSIDLVGDLFSLDTNYSIILKDENHLFFLLAILNSYVLEIYIKYKFQTLAKERRFKTFLVNDLPIINPMNIETTVFNDITNLSKNLFNTYNKRKENELNLMIRNLYGLNQEEYSYILKDLISKS</sequence>
<dbReference type="GO" id="GO:0009307">
    <property type="term" value="P:DNA restriction-modification system"/>
    <property type="evidence" value="ECO:0007669"/>
    <property type="project" value="UniProtKB-KW"/>
</dbReference>
<dbReference type="InterPro" id="IPR029063">
    <property type="entry name" value="SAM-dependent_MTases_sf"/>
</dbReference>
<dbReference type="Gene3D" id="3.40.50.150">
    <property type="entry name" value="Vaccinia Virus protein VP39"/>
    <property type="match status" value="2"/>
</dbReference>
<dbReference type="GO" id="GO:0009007">
    <property type="term" value="F:site-specific DNA-methyltransferase (adenine-specific) activity"/>
    <property type="evidence" value="ECO:0007669"/>
    <property type="project" value="UniProtKB-EC"/>
</dbReference>
<evidence type="ECO:0000256" key="5">
    <source>
        <dbReference type="ARBA" id="ARBA00022747"/>
    </source>
</evidence>
<dbReference type="PROSITE" id="PS00092">
    <property type="entry name" value="N6_MTASE"/>
    <property type="match status" value="1"/>
</dbReference>
<keyword evidence="6" id="KW-0238">DNA-binding</keyword>
<evidence type="ECO:0000256" key="4">
    <source>
        <dbReference type="ARBA" id="ARBA00022691"/>
    </source>
</evidence>
<reference evidence="11" key="1">
    <citation type="journal article" date="2015" name="Nature">
        <title>Complex archaea that bridge the gap between prokaryotes and eukaryotes.</title>
        <authorList>
            <person name="Spang A."/>
            <person name="Saw J.H."/>
            <person name="Jorgensen S.L."/>
            <person name="Zaremba-Niedzwiedzka K."/>
            <person name="Martijn J."/>
            <person name="Lind A.E."/>
            <person name="van Eijk R."/>
            <person name="Schleper C."/>
            <person name="Guy L."/>
            <person name="Ettema T.J."/>
        </authorList>
    </citation>
    <scope>NUCLEOTIDE SEQUENCE</scope>
</reference>
<dbReference type="GO" id="GO:0032259">
    <property type="term" value="P:methylation"/>
    <property type="evidence" value="ECO:0007669"/>
    <property type="project" value="UniProtKB-KW"/>
</dbReference>
<dbReference type="InterPro" id="IPR046816">
    <property type="entry name" value="MmeI_Mtase"/>
</dbReference>
<evidence type="ECO:0000256" key="6">
    <source>
        <dbReference type="ARBA" id="ARBA00023125"/>
    </source>
</evidence>
<accession>A0A0F9L7E1</accession>
<dbReference type="EMBL" id="LAZR01006826">
    <property type="protein sequence ID" value="KKM89378.1"/>
    <property type="molecule type" value="Genomic_DNA"/>
</dbReference>
<dbReference type="PANTHER" id="PTHR33841">
    <property type="entry name" value="DNA METHYLTRANSFERASE YEEA-RELATED"/>
    <property type="match status" value="1"/>
</dbReference>
<dbReference type="InterPro" id="IPR025931">
    <property type="entry name" value="TaqI_C"/>
</dbReference>
<dbReference type="PRINTS" id="PR00507">
    <property type="entry name" value="N12N6MTFRASE"/>
</dbReference>
<dbReference type="AlphaFoldDB" id="A0A0F9L7E1"/>
<dbReference type="InterPro" id="IPR011639">
    <property type="entry name" value="MethylTrfase_TaqI-like_dom"/>
</dbReference>
<name>A0A0F9L7E1_9ZZZZ</name>
<evidence type="ECO:0000259" key="9">
    <source>
        <dbReference type="Pfam" id="PF12950"/>
    </source>
</evidence>
<proteinExistence type="predicted"/>
<protein>
    <recommendedName>
        <fullName evidence="1">site-specific DNA-methyltransferase (adenine-specific)</fullName>
        <ecNumber evidence="1">2.1.1.72</ecNumber>
    </recommendedName>
</protein>
<evidence type="ECO:0000256" key="1">
    <source>
        <dbReference type="ARBA" id="ARBA00011900"/>
    </source>
</evidence>
<keyword evidence="2" id="KW-0489">Methyltransferase</keyword>
<keyword evidence="4" id="KW-0949">S-adenosyl-L-methionine</keyword>
<comment type="caution">
    <text evidence="11">The sequence shown here is derived from an EMBL/GenBank/DDBJ whole genome shotgun (WGS) entry which is preliminary data.</text>
</comment>
<feature type="domain" description="MmeI-like DNA-methyltransferase" evidence="10">
    <location>
        <begin position="469"/>
        <end position="600"/>
    </location>
</feature>
<dbReference type="Pfam" id="PF20473">
    <property type="entry name" value="MmeI_Mtase"/>
    <property type="match status" value="1"/>
</dbReference>
<gene>
    <name evidence="11" type="ORF">LCGC14_1249290</name>
</gene>
<evidence type="ECO:0000256" key="7">
    <source>
        <dbReference type="ARBA" id="ARBA00047942"/>
    </source>
</evidence>
<dbReference type="Pfam" id="PF12950">
    <property type="entry name" value="TaqI_C"/>
    <property type="match status" value="1"/>
</dbReference>
<keyword evidence="3" id="KW-0808">Transferase</keyword>
<dbReference type="InterPro" id="IPR050953">
    <property type="entry name" value="N4_N6_ade-DNA_methylase"/>
</dbReference>
<comment type="catalytic activity">
    <reaction evidence="7">
        <text>a 2'-deoxyadenosine in DNA + S-adenosyl-L-methionine = an N(6)-methyl-2'-deoxyadenosine in DNA + S-adenosyl-L-homocysteine + H(+)</text>
        <dbReference type="Rhea" id="RHEA:15197"/>
        <dbReference type="Rhea" id="RHEA-COMP:12418"/>
        <dbReference type="Rhea" id="RHEA-COMP:12419"/>
        <dbReference type="ChEBI" id="CHEBI:15378"/>
        <dbReference type="ChEBI" id="CHEBI:57856"/>
        <dbReference type="ChEBI" id="CHEBI:59789"/>
        <dbReference type="ChEBI" id="CHEBI:90615"/>
        <dbReference type="ChEBI" id="CHEBI:90616"/>
        <dbReference type="EC" id="2.1.1.72"/>
    </reaction>
</comment>
<evidence type="ECO:0000259" key="8">
    <source>
        <dbReference type="Pfam" id="PF07669"/>
    </source>
</evidence>
<evidence type="ECO:0000256" key="3">
    <source>
        <dbReference type="ARBA" id="ARBA00022679"/>
    </source>
</evidence>
<keyword evidence="5" id="KW-0680">Restriction system</keyword>